<evidence type="ECO:0000256" key="1">
    <source>
        <dbReference type="SAM" id="SignalP"/>
    </source>
</evidence>
<gene>
    <name evidence="2" type="ORF">DDE20_10570</name>
</gene>
<keyword evidence="3" id="KW-1185">Reference proteome</keyword>
<sequence length="137" mass="14940">MRYTVTALICGAFLAAPLAAQTIWAPLQATPQEQQRPRGPALSSGTSATLRALDKMSGEVVELGLNVGATVGFGRLQIDLISCRYPTENPASDGFAFMEIRDAARDERLFRGWMVASSPALNALDHARYDIWVLRCQ</sequence>
<dbReference type="InterPro" id="IPR019225">
    <property type="entry name" value="DUF2155"/>
</dbReference>
<comment type="caution">
    <text evidence="2">The sequence shown here is derived from an EMBL/GenBank/DDBJ whole genome shotgun (WGS) entry which is preliminary data.</text>
</comment>
<dbReference type="Proteomes" id="UP000245911">
    <property type="component" value="Unassembled WGS sequence"/>
</dbReference>
<proteinExistence type="predicted"/>
<accession>A0A2T8HTU5</accession>
<organism evidence="2 3">
    <name type="scientific">Pararhodobacter oceanensis</name>
    <dbReference type="NCBI Taxonomy" id="2172121"/>
    <lineage>
        <taxon>Bacteria</taxon>
        <taxon>Pseudomonadati</taxon>
        <taxon>Pseudomonadota</taxon>
        <taxon>Alphaproteobacteria</taxon>
        <taxon>Rhodobacterales</taxon>
        <taxon>Paracoccaceae</taxon>
        <taxon>Pararhodobacter</taxon>
    </lineage>
</organism>
<reference evidence="2 3" key="1">
    <citation type="submission" date="2018-04" db="EMBL/GenBank/DDBJ databases">
        <title>Pararhodobacter oceanense sp. nov., isolated from marine intertidal sediment.</title>
        <authorList>
            <person name="Wang X.-L."/>
            <person name="Du Z.-J."/>
        </authorList>
    </citation>
    <scope>NUCLEOTIDE SEQUENCE [LARGE SCALE GENOMIC DNA]</scope>
    <source>
        <strain evidence="2 3">AM505</strain>
    </source>
</reference>
<feature type="signal peptide" evidence="1">
    <location>
        <begin position="1"/>
        <end position="20"/>
    </location>
</feature>
<evidence type="ECO:0000313" key="3">
    <source>
        <dbReference type="Proteomes" id="UP000245911"/>
    </source>
</evidence>
<evidence type="ECO:0000313" key="2">
    <source>
        <dbReference type="EMBL" id="PVH28864.1"/>
    </source>
</evidence>
<keyword evidence="1" id="KW-0732">Signal</keyword>
<protein>
    <submittedName>
        <fullName evidence="2">DUF2155 domain-containing protein</fullName>
    </submittedName>
</protein>
<dbReference type="AlphaFoldDB" id="A0A2T8HTU5"/>
<dbReference type="EMBL" id="QDKM01000004">
    <property type="protein sequence ID" value="PVH28864.1"/>
    <property type="molecule type" value="Genomic_DNA"/>
</dbReference>
<dbReference type="OrthoDB" id="9810376at2"/>
<feature type="chain" id="PRO_5015643117" evidence="1">
    <location>
        <begin position="21"/>
        <end position="137"/>
    </location>
</feature>
<name>A0A2T8HTU5_9RHOB</name>
<dbReference type="Pfam" id="PF09923">
    <property type="entry name" value="DUF2155"/>
    <property type="match status" value="1"/>
</dbReference>